<name>A0A8X6MZI6_NEPPI</name>
<evidence type="ECO:0000313" key="1">
    <source>
        <dbReference type="EMBL" id="GFS86029.1"/>
    </source>
</evidence>
<proteinExistence type="predicted"/>
<organism evidence="1 2">
    <name type="scientific">Nephila pilipes</name>
    <name type="common">Giant wood spider</name>
    <name type="synonym">Nephila maculata</name>
    <dbReference type="NCBI Taxonomy" id="299642"/>
    <lineage>
        <taxon>Eukaryota</taxon>
        <taxon>Metazoa</taxon>
        <taxon>Ecdysozoa</taxon>
        <taxon>Arthropoda</taxon>
        <taxon>Chelicerata</taxon>
        <taxon>Arachnida</taxon>
        <taxon>Araneae</taxon>
        <taxon>Araneomorphae</taxon>
        <taxon>Entelegynae</taxon>
        <taxon>Araneoidea</taxon>
        <taxon>Nephilidae</taxon>
        <taxon>Nephila</taxon>
    </lineage>
</organism>
<evidence type="ECO:0000313" key="2">
    <source>
        <dbReference type="Proteomes" id="UP000887013"/>
    </source>
</evidence>
<dbReference type="EMBL" id="BMAW01003904">
    <property type="protein sequence ID" value="GFS86029.1"/>
    <property type="molecule type" value="Genomic_DNA"/>
</dbReference>
<feature type="non-terminal residue" evidence="1">
    <location>
        <position position="1"/>
    </location>
</feature>
<sequence>HDQLSSDLWKQRSLKADISNICGQWFHNNGRLLLNWRLSILKILGFPTGVLQATCHSVSRSRLPGSYERSWA</sequence>
<reference evidence="1" key="1">
    <citation type="submission" date="2020-08" db="EMBL/GenBank/DDBJ databases">
        <title>Multicomponent nature underlies the extraordinary mechanical properties of spider dragline silk.</title>
        <authorList>
            <person name="Kono N."/>
            <person name="Nakamura H."/>
            <person name="Mori M."/>
            <person name="Yoshida Y."/>
            <person name="Ohtoshi R."/>
            <person name="Malay A.D."/>
            <person name="Moran D.A.P."/>
            <person name="Tomita M."/>
            <person name="Numata K."/>
            <person name="Arakawa K."/>
        </authorList>
    </citation>
    <scope>NUCLEOTIDE SEQUENCE</scope>
</reference>
<dbReference type="Proteomes" id="UP000887013">
    <property type="component" value="Unassembled WGS sequence"/>
</dbReference>
<keyword evidence="2" id="KW-1185">Reference proteome</keyword>
<accession>A0A8X6MZI6</accession>
<protein>
    <submittedName>
        <fullName evidence="1">Uncharacterized protein</fullName>
    </submittedName>
</protein>
<gene>
    <name evidence="1" type="ORF">NPIL_343231</name>
</gene>
<comment type="caution">
    <text evidence="1">The sequence shown here is derived from an EMBL/GenBank/DDBJ whole genome shotgun (WGS) entry which is preliminary data.</text>
</comment>
<dbReference type="AlphaFoldDB" id="A0A8X6MZI6"/>